<keyword evidence="2" id="KW-1185">Reference proteome</keyword>
<evidence type="ECO:0000313" key="1">
    <source>
        <dbReference type="EMBL" id="GIT93431.1"/>
    </source>
</evidence>
<dbReference type="SUPFAM" id="SSF52540">
    <property type="entry name" value="P-loop containing nucleoside triphosphate hydrolases"/>
    <property type="match status" value="1"/>
</dbReference>
<comment type="caution">
    <text evidence="1">The sequence shown here is derived from an EMBL/GenBank/DDBJ whole genome shotgun (WGS) entry which is preliminary data.</text>
</comment>
<dbReference type="Gene3D" id="3.40.50.300">
    <property type="entry name" value="P-loop containing nucleotide triphosphate hydrolases"/>
    <property type="match status" value="1"/>
</dbReference>
<dbReference type="InterPro" id="IPR027417">
    <property type="entry name" value="P-loop_NTPase"/>
</dbReference>
<proteinExistence type="predicted"/>
<dbReference type="EMBL" id="BPFH01000001">
    <property type="protein sequence ID" value="GIT93431.1"/>
    <property type="molecule type" value="Genomic_DNA"/>
</dbReference>
<accession>A0ABQ4NG77</accession>
<organism evidence="1 2">
    <name type="scientific">Jannaschia pagri</name>
    <dbReference type="NCBI Taxonomy" id="2829797"/>
    <lineage>
        <taxon>Bacteria</taxon>
        <taxon>Pseudomonadati</taxon>
        <taxon>Pseudomonadota</taxon>
        <taxon>Alphaproteobacteria</taxon>
        <taxon>Rhodobacterales</taxon>
        <taxon>Roseobacteraceae</taxon>
        <taxon>Jannaschia</taxon>
    </lineage>
</organism>
<evidence type="ECO:0008006" key="3">
    <source>
        <dbReference type="Google" id="ProtNLM"/>
    </source>
</evidence>
<protein>
    <recommendedName>
        <fullName evidence="3">Sulfotransferase family protein</fullName>
    </recommendedName>
</protein>
<evidence type="ECO:0000313" key="2">
    <source>
        <dbReference type="Proteomes" id="UP000786693"/>
    </source>
</evidence>
<reference evidence="1 2" key="1">
    <citation type="submission" date="2021-05" db="EMBL/GenBank/DDBJ databases">
        <title>Bacteria Genome sequencing.</title>
        <authorList>
            <person name="Takabe Y."/>
            <person name="Nakajima Y."/>
            <person name="Suzuki S."/>
            <person name="Shiozaki T."/>
        </authorList>
    </citation>
    <scope>NUCLEOTIDE SEQUENCE [LARGE SCALE GENOMIC DNA]</scope>
    <source>
        <strain evidence="1 2">AI_62</strain>
    </source>
</reference>
<name>A0ABQ4NG77_9RHOB</name>
<sequence length="369" mass="40972">MTTEDRPTPKLIVHIGDCKSGSTAIQSVLQRGSYRYIEPGAPSLRYALGGRRKGLNHHRLSNSLHLENHAKIKDEAWGRFAEEVAACKDDLIVISSERFEFCDPAIVANQLRKVLPEHIHRTMRVIAYVRPHAQRLLSGYAQQVRQGLFEGSLEAFLDHVTDEARFAFAPRLERWQAAFGQALTLRVMDRTSLEGACVVHDFLAFCAEKRATPRVDLIPTANTSLNPFGLATMRALSAELKRRNPAPNAERQALLQHLATQLEDTDGFGTGSLRVPARLADRVDAAFAEDAATCDRLFFDGTPLTQSLATIVAAARSSDASVMPEPDAPEILRHRDMAIAWMEILRMQQRAQQAAARKANGPSGRRHVQ</sequence>
<gene>
    <name evidence="1" type="ORF">JANAI62_00540</name>
</gene>
<dbReference type="Proteomes" id="UP000786693">
    <property type="component" value="Unassembled WGS sequence"/>
</dbReference>
<dbReference type="RefSeq" id="WP_220746975.1">
    <property type="nucleotide sequence ID" value="NZ_BPFH01000001.1"/>
</dbReference>